<comment type="similarity">
    <text evidence="1">Belongs to the SMG8 family.</text>
</comment>
<evidence type="ECO:0000256" key="3">
    <source>
        <dbReference type="ARBA" id="ARBA00029509"/>
    </source>
</evidence>
<evidence type="ECO:0000256" key="2">
    <source>
        <dbReference type="ARBA" id="ARBA00023161"/>
    </source>
</evidence>
<dbReference type="InterPro" id="IPR019354">
    <property type="entry name" value="SMG8-like"/>
</dbReference>
<evidence type="ECO:0000313" key="6">
    <source>
        <dbReference type="Proteomes" id="UP000059680"/>
    </source>
</evidence>
<dbReference type="ExpressionAtlas" id="A0A0P0VRI4">
    <property type="expression patterns" value="baseline and differential"/>
</dbReference>
<dbReference type="PANTHER" id="PTHR13091">
    <property type="entry name" value="AMPLIFIED IN BREAST CANCER 2-RELATED"/>
    <property type="match status" value="1"/>
</dbReference>
<dbReference type="Proteomes" id="UP000059680">
    <property type="component" value="Chromosome 2"/>
</dbReference>
<dbReference type="AlphaFoldDB" id="A0A0P0VRI4"/>
<name>A0A0P0VRI4_ORYSJ</name>
<evidence type="ECO:0000256" key="1">
    <source>
        <dbReference type="ARBA" id="ARBA00006443"/>
    </source>
</evidence>
<feature type="region of interest" description="Disordered" evidence="4">
    <location>
        <begin position="1"/>
        <end position="24"/>
    </location>
</feature>
<accession>A0A0P0VRI4</accession>
<dbReference type="Pfam" id="PF10220">
    <property type="entry name" value="Smg8_Smg9"/>
    <property type="match status" value="1"/>
</dbReference>
<organism evidence="5 6">
    <name type="scientific">Oryza sativa subsp. japonica</name>
    <name type="common">Rice</name>
    <dbReference type="NCBI Taxonomy" id="39947"/>
    <lineage>
        <taxon>Eukaryota</taxon>
        <taxon>Viridiplantae</taxon>
        <taxon>Streptophyta</taxon>
        <taxon>Embryophyta</taxon>
        <taxon>Tracheophyta</taxon>
        <taxon>Spermatophyta</taxon>
        <taxon>Magnoliopsida</taxon>
        <taxon>Liliopsida</taxon>
        <taxon>Poales</taxon>
        <taxon>Poaceae</taxon>
        <taxon>BOP clade</taxon>
        <taxon>Oryzoideae</taxon>
        <taxon>Oryzeae</taxon>
        <taxon>Oryzinae</taxon>
        <taxon>Oryza</taxon>
        <taxon>Oryza sativa</taxon>
    </lineage>
</organism>
<evidence type="ECO:0007829" key="7">
    <source>
        <dbReference type="ProteomicsDB" id="A0A0P0VRI4"/>
    </source>
</evidence>
<keyword evidence="7" id="KW-1267">Proteomics identification</keyword>
<evidence type="ECO:0000313" key="5">
    <source>
        <dbReference type="EMBL" id="BAS81664.1"/>
    </source>
</evidence>
<feature type="non-terminal residue" evidence="5">
    <location>
        <position position="1"/>
    </location>
</feature>
<dbReference type="Gramene" id="Os02t0823800-02">
    <property type="protein sequence ID" value="Os02t0823800-02"/>
    <property type="gene ID" value="Os02g0823800"/>
</dbReference>
<sequence>NRPMDSSGRNSQQQLLKPRVDAETLQPSHWLSDPQNERKGELSLHYVTLDDGGEAFSLLNRNLPIYMHCPHCKSSDRKGNQDAKVAAAVSQLQRIFIVTPDFPVLLASCPVVQFEASCLPSNASDHDQQGSFSLGCRVVLPPESFLTMRLPFVYGVETRDGNTAPLKYLEEQPELTAWLVGGTALQIVSVGHTNEKEAPL</sequence>
<protein>
    <recommendedName>
        <fullName evidence="3">Nonsense-mediated mRNA decay factor SMG8</fullName>
    </recommendedName>
</protein>
<dbReference type="PANTHER" id="PTHR13091:SF0">
    <property type="entry name" value="NONSENSE-MEDIATED MRNA DECAY FACTOR SMG8"/>
    <property type="match status" value="1"/>
</dbReference>
<reference evidence="5 6" key="2">
    <citation type="journal article" date="2013" name="Plant Cell Physiol.">
        <title>Rice Annotation Project Database (RAP-DB): an integrative and interactive database for rice genomics.</title>
        <authorList>
            <person name="Sakai H."/>
            <person name="Lee S.S."/>
            <person name="Tanaka T."/>
            <person name="Numa H."/>
            <person name="Kim J."/>
            <person name="Kawahara Y."/>
            <person name="Wakimoto H."/>
            <person name="Yang C.C."/>
            <person name="Iwamoto M."/>
            <person name="Abe T."/>
            <person name="Yamada Y."/>
            <person name="Muto A."/>
            <person name="Inokuchi H."/>
            <person name="Ikemura T."/>
            <person name="Matsumoto T."/>
            <person name="Sasaki T."/>
            <person name="Itoh T."/>
        </authorList>
    </citation>
    <scope>NUCLEOTIDE SEQUENCE [LARGE SCALE GENOMIC DNA]</scope>
    <source>
        <strain evidence="6">cv. Nipponbare</strain>
    </source>
</reference>
<keyword evidence="6" id="KW-1185">Reference proteome</keyword>
<proteinExistence type="evidence at protein level"/>
<dbReference type="GO" id="GO:0000184">
    <property type="term" value="P:nuclear-transcribed mRNA catabolic process, nonsense-mediated decay"/>
    <property type="evidence" value="ECO:0007669"/>
    <property type="project" value="UniProtKB-KW"/>
</dbReference>
<evidence type="ECO:0000256" key="4">
    <source>
        <dbReference type="SAM" id="MobiDB-lite"/>
    </source>
</evidence>
<keyword evidence="2" id="KW-0866">Nonsense-mediated mRNA decay</keyword>
<reference evidence="5 6" key="3">
    <citation type="journal article" date="2013" name="Rice">
        <title>Improvement of the Oryza sativa Nipponbare reference genome using next generation sequence and optical map data.</title>
        <authorList>
            <person name="Kawahara Y."/>
            <person name="de la Bastide M."/>
            <person name="Hamilton J.P."/>
            <person name="Kanamori H."/>
            <person name="McCombie W.R."/>
            <person name="Ouyang S."/>
            <person name="Schwartz D.C."/>
            <person name="Tanaka T."/>
            <person name="Wu J."/>
            <person name="Zhou S."/>
            <person name="Childs K.L."/>
            <person name="Davidson R.M."/>
            <person name="Lin H."/>
            <person name="Quesada-Ocampo L."/>
            <person name="Vaillancourt B."/>
            <person name="Sakai H."/>
            <person name="Lee S.S."/>
            <person name="Kim J."/>
            <person name="Numa H."/>
            <person name="Itoh T."/>
            <person name="Buell C.R."/>
            <person name="Matsumoto T."/>
        </authorList>
    </citation>
    <scope>NUCLEOTIDE SEQUENCE [LARGE SCALE GENOMIC DNA]</scope>
    <source>
        <strain evidence="6">cv. Nipponbare</strain>
    </source>
</reference>
<dbReference type="EMBL" id="AP014958">
    <property type="protein sequence ID" value="BAS81664.1"/>
    <property type="molecule type" value="Genomic_DNA"/>
</dbReference>
<reference evidence="6" key="1">
    <citation type="journal article" date="2005" name="Nature">
        <title>The map-based sequence of the rice genome.</title>
        <authorList>
            <consortium name="International rice genome sequencing project (IRGSP)"/>
            <person name="Matsumoto T."/>
            <person name="Wu J."/>
            <person name="Kanamori H."/>
            <person name="Katayose Y."/>
            <person name="Fujisawa M."/>
            <person name="Namiki N."/>
            <person name="Mizuno H."/>
            <person name="Yamamoto K."/>
            <person name="Antonio B.A."/>
            <person name="Baba T."/>
            <person name="Sakata K."/>
            <person name="Nagamura Y."/>
            <person name="Aoki H."/>
            <person name="Arikawa K."/>
            <person name="Arita K."/>
            <person name="Bito T."/>
            <person name="Chiden Y."/>
            <person name="Fujitsuka N."/>
            <person name="Fukunaka R."/>
            <person name="Hamada M."/>
            <person name="Harada C."/>
            <person name="Hayashi A."/>
            <person name="Hijishita S."/>
            <person name="Honda M."/>
            <person name="Hosokawa S."/>
            <person name="Ichikawa Y."/>
            <person name="Idonuma A."/>
            <person name="Iijima M."/>
            <person name="Ikeda M."/>
            <person name="Ikeno M."/>
            <person name="Ito K."/>
            <person name="Ito S."/>
            <person name="Ito T."/>
            <person name="Ito Y."/>
            <person name="Ito Y."/>
            <person name="Iwabuchi A."/>
            <person name="Kamiya K."/>
            <person name="Karasawa W."/>
            <person name="Kurita K."/>
            <person name="Katagiri S."/>
            <person name="Kikuta A."/>
            <person name="Kobayashi H."/>
            <person name="Kobayashi N."/>
            <person name="Machita K."/>
            <person name="Maehara T."/>
            <person name="Masukawa M."/>
            <person name="Mizubayashi T."/>
            <person name="Mukai Y."/>
            <person name="Nagasaki H."/>
            <person name="Nagata Y."/>
            <person name="Naito S."/>
            <person name="Nakashima M."/>
            <person name="Nakama Y."/>
            <person name="Nakamichi Y."/>
            <person name="Nakamura M."/>
            <person name="Meguro A."/>
            <person name="Negishi M."/>
            <person name="Ohta I."/>
            <person name="Ohta T."/>
            <person name="Okamoto M."/>
            <person name="Ono N."/>
            <person name="Saji S."/>
            <person name="Sakaguchi M."/>
            <person name="Sakai K."/>
            <person name="Shibata M."/>
            <person name="Shimokawa T."/>
            <person name="Song J."/>
            <person name="Takazaki Y."/>
            <person name="Terasawa K."/>
            <person name="Tsugane M."/>
            <person name="Tsuji K."/>
            <person name="Ueda S."/>
            <person name="Waki K."/>
            <person name="Yamagata H."/>
            <person name="Yamamoto M."/>
            <person name="Yamamoto S."/>
            <person name="Yamane H."/>
            <person name="Yoshiki S."/>
            <person name="Yoshihara R."/>
            <person name="Yukawa K."/>
            <person name="Zhong H."/>
            <person name="Yano M."/>
            <person name="Yuan Q."/>
            <person name="Ouyang S."/>
            <person name="Liu J."/>
            <person name="Jones K.M."/>
            <person name="Gansberger K."/>
            <person name="Moffat K."/>
            <person name="Hill J."/>
            <person name="Bera J."/>
            <person name="Fadrosh D."/>
            <person name="Jin S."/>
            <person name="Johri S."/>
            <person name="Kim M."/>
            <person name="Overton L."/>
            <person name="Reardon M."/>
            <person name="Tsitrin T."/>
            <person name="Vuong H."/>
            <person name="Weaver B."/>
            <person name="Ciecko A."/>
            <person name="Tallon L."/>
            <person name="Jackson J."/>
            <person name="Pai G."/>
            <person name="Aken S.V."/>
            <person name="Utterback T."/>
            <person name="Reidmuller S."/>
            <person name="Feldblyum T."/>
            <person name="Hsiao J."/>
            <person name="Zismann V."/>
            <person name="Iobst S."/>
            <person name="de Vazeille A.R."/>
            <person name="Buell C.R."/>
            <person name="Ying K."/>
            <person name="Li Y."/>
            <person name="Lu T."/>
            <person name="Huang Y."/>
            <person name="Zhao Q."/>
            <person name="Feng Q."/>
            <person name="Zhang L."/>
            <person name="Zhu J."/>
            <person name="Weng Q."/>
            <person name="Mu J."/>
            <person name="Lu Y."/>
            <person name="Fan D."/>
            <person name="Liu Y."/>
            <person name="Guan J."/>
            <person name="Zhang Y."/>
            <person name="Yu S."/>
            <person name="Liu X."/>
            <person name="Zhang Y."/>
            <person name="Hong G."/>
            <person name="Han B."/>
            <person name="Choisne N."/>
            <person name="Demange N."/>
            <person name="Orjeda G."/>
            <person name="Samain S."/>
            <person name="Cattolico L."/>
            <person name="Pelletier E."/>
            <person name="Couloux A."/>
            <person name="Segurens B."/>
            <person name="Wincker P."/>
            <person name="D'Hont A."/>
            <person name="Scarpelli C."/>
            <person name="Weissenbach J."/>
            <person name="Salanoubat M."/>
            <person name="Quetier F."/>
            <person name="Yu Y."/>
            <person name="Kim H.R."/>
            <person name="Rambo T."/>
            <person name="Currie J."/>
            <person name="Collura K."/>
            <person name="Luo M."/>
            <person name="Yang T."/>
            <person name="Ammiraju J.S.S."/>
            <person name="Engler F."/>
            <person name="Soderlund C."/>
            <person name="Wing R.A."/>
            <person name="Palmer L.E."/>
            <person name="de la Bastide M."/>
            <person name="Spiegel L."/>
            <person name="Nascimento L."/>
            <person name="Zutavern T."/>
            <person name="O'Shaughnessy A."/>
            <person name="Dike S."/>
            <person name="Dedhia N."/>
            <person name="Preston R."/>
            <person name="Balija V."/>
            <person name="McCombie W.R."/>
            <person name="Chow T."/>
            <person name="Chen H."/>
            <person name="Chung M."/>
            <person name="Chen C."/>
            <person name="Shaw J."/>
            <person name="Wu H."/>
            <person name="Hsiao K."/>
            <person name="Chao Y."/>
            <person name="Chu M."/>
            <person name="Cheng C."/>
            <person name="Hour A."/>
            <person name="Lee P."/>
            <person name="Lin S."/>
            <person name="Lin Y."/>
            <person name="Liou J."/>
            <person name="Liu S."/>
            <person name="Hsing Y."/>
            <person name="Raghuvanshi S."/>
            <person name="Mohanty A."/>
            <person name="Bharti A.K."/>
            <person name="Gaur A."/>
            <person name="Gupta V."/>
            <person name="Kumar D."/>
            <person name="Ravi V."/>
            <person name="Vij S."/>
            <person name="Kapur A."/>
            <person name="Khurana P."/>
            <person name="Khurana P."/>
            <person name="Khurana J.P."/>
            <person name="Tyagi A.K."/>
            <person name="Gaikwad K."/>
            <person name="Singh A."/>
            <person name="Dalal V."/>
            <person name="Srivastava S."/>
            <person name="Dixit A."/>
            <person name="Pal A.K."/>
            <person name="Ghazi I.A."/>
            <person name="Yadav M."/>
            <person name="Pandit A."/>
            <person name="Bhargava A."/>
            <person name="Sureshbabu K."/>
            <person name="Batra K."/>
            <person name="Sharma T.R."/>
            <person name="Mohapatra T."/>
            <person name="Singh N.K."/>
            <person name="Messing J."/>
            <person name="Nelson A.B."/>
            <person name="Fuks G."/>
            <person name="Kavchok S."/>
            <person name="Keizer G."/>
            <person name="Linton E."/>
            <person name="Llaca V."/>
            <person name="Song R."/>
            <person name="Tanyolac B."/>
            <person name="Young S."/>
            <person name="Ho-Il K."/>
            <person name="Hahn J.H."/>
            <person name="Sangsakoo G."/>
            <person name="Vanavichit A."/>
            <person name="de Mattos Luiz.A.T."/>
            <person name="Zimmer P.D."/>
            <person name="Malone G."/>
            <person name="Dellagostin O."/>
            <person name="de Oliveira A.C."/>
            <person name="Bevan M."/>
            <person name="Bancroft I."/>
            <person name="Minx P."/>
            <person name="Cordum H."/>
            <person name="Wilson R."/>
            <person name="Cheng Z."/>
            <person name="Jin W."/>
            <person name="Jiang J."/>
            <person name="Leong S.A."/>
            <person name="Iwama H."/>
            <person name="Gojobori T."/>
            <person name="Itoh T."/>
            <person name="Niimura Y."/>
            <person name="Fujii Y."/>
            <person name="Habara T."/>
            <person name="Sakai H."/>
            <person name="Sato Y."/>
            <person name="Wilson G."/>
            <person name="Kumar K."/>
            <person name="McCouch S."/>
            <person name="Juretic N."/>
            <person name="Hoen D."/>
            <person name="Wright S."/>
            <person name="Bruskiewich R."/>
            <person name="Bureau T."/>
            <person name="Miyao A."/>
            <person name="Hirochika H."/>
            <person name="Nishikawa T."/>
            <person name="Kadowaki K."/>
            <person name="Sugiura M."/>
            <person name="Burr B."/>
            <person name="Sasaki T."/>
        </authorList>
    </citation>
    <scope>NUCLEOTIDE SEQUENCE [LARGE SCALE GENOMIC DNA]</scope>
    <source>
        <strain evidence="6">cv. Nipponbare</strain>
    </source>
</reference>
<gene>
    <name evidence="5" type="ordered locus">Os02g0823800</name>
    <name evidence="5" type="ORF">OSNPB_020823800</name>
</gene>